<keyword evidence="3" id="KW-1185">Reference proteome</keyword>
<dbReference type="Proteomes" id="UP001500630">
    <property type="component" value="Unassembled WGS sequence"/>
</dbReference>
<dbReference type="Pfam" id="PF21274">
    <property type="entry name" value="Rng_hyd_C"/>
    <property type="match status" value="1"/>
</dbReference>
<protein>
    <submittedName>
        <fullName evidence="2">Uncharacterized protein</fullName>
    </submittedName>
</protein>
<proteinExistence type="predicted"/>
<reference evidence="3" key="1">
    <citation type="journal article" date="2019" name="Int. J. Syst. Evol. Microbiol.">
        <title>The Global Catalogue of Microorganisms (GCM) 10K type strain sequencing project: providing services to taxonomists for standard genome sequencing and annotation.</title>
        <authorList>
            <consortium name="The Broad Institute Genomics Platform"/>
            <consortium name="The Broad Institute Genome Sequencing Center for Infectious Disease"/>
            <person name="Wu L."/>
            <person name="Ma J."/>
        </authorList>
    </citation>
    <scope>NUCLEOTIDE SEQUENCE [LARGE SCALE GENOMIC DNA]</scope>
    <source>
        <strain evidence="3">JCM 17326</strain>
    </source>
</reference>
<name>A0ABP6ZFI9_9ACTN</name>
<feature type="compositionally biased region" description="Polar residues" evidence="1">
    <location>
        <begin position="191"/>
        <end position="200"/>
    </location>
</feature>
<sequence length="200" mass="21266">MRSALPVTTTGTPSSALIATRDGTTYVFEKTSGSSIRYDLGSEQPLVGRSAPDLRLEDGTRLGDLLQDGRGGALDFSTGRRLHGSATGWASRIRYAAGPASNDLGFGAVLVRPDGVVAWAGDRDPDPAAFEQAAAHWFGRSSHPLLLWAPPRARPQPTDRPVSRQLIVMVASGEGVRATGPPCPRARRSRQSQVAPVRSQ</sequence>
<evidence type="ECO:0000256" key="1">
    <source>
        <dbReference type="SAM" id="MobiDB-lite"/>
    </source>
</evidence>
<dbReference type="EMBL" id="BAABDQ010000043">
    <property type="protein sequence ID" value="GAA3608056.1"/>
    <property type="molecule type" value="Genomic_DNA"/>
</dbReference>
<dbReference type="Gene3D" id="3.40.30.120">
    <property type="match status" value="1"/>
</dbReference>
<organism evidence="2 3">
    <name type="scientific">Nonomuraea rosea</name>
    <dbReference type="NCBI Taxonomy" id="638574"/>
    <lineage>
        <taxon>Bacteria</taxon>
        <taxon>Bacillati</taxon>
        <taxon>Actinomycetota</taxon>
        <taxon>Actinomycetes</taxon>
        <taxon>Streptosporangiales</taxon>
        <taxon>Streptosporangiaceae</taxon>
        <taxon>Nonomuraea</taxon>
    </lineage>
</organism>
<evidence type="ECO:0000313" key="3">
    <source>
        <dbReference type="Proteomes" id="UP001500630"/>
    </source>
</evidence>
<accession>A0ABP6ZFI9</accession>
<gene>
    <name evidence="2" type="ORF">GCM10022419_111240</name>
</gene>
<feature type="region of interest" description="Disordered" evidence="1">
    <location>
        <begin position="173"/>
        <end position="200"/>
    </location>
</feature>
<comment type="caution">
    <text evidence="2">The sequence shown here is derived from an EMBL/GenBank/DDBJ whole genome shotgun (WGS) entry which is preliminary data.</text>
</comment>
<evidence type="ECO:0000313" key="2">
    <source>
        <dbReference type="EMBL" id="GAA3608056.1"/>
    </source>
</evidence>